<keyword evidence="2" id="KW-0732">Signal</keyword>
<comment type="caution">
    <text evidence="3">The sequence shown here is derived from an EMBL/GenBank/DDBJ whole genome shotgun (WGS) entry which is preliminary data.</text>
</comment>
<evidence type="ECO:0000313" key="4">
    <source>
        <dbReference type="Proteomes" id="UP001440984"/>
    </source>
</evidence>
<dbReference type="RefSeq" id="WP_348955399.1">
    <property type="nucleotide sequence ID" value="NZ_JBDZYD010000015.1"/>
</dbReference>
<reference evidence="3 4" key="1">
    <citation type="submission" date="2024-05" db="EMBL/GenBank/DDBJ databases">
        <authorList>
            <person name="Zhao H."/>
            <person name="Xu Y."/>
            <person name="Lin S."/>
            <person name="Spain J.C."/>
            <person name="Zhou N.-Y."/>
        </authorList>
    </citation>
    <scope>NUCLEOTIDE SEQUENCE [LARGE SCALE GENOMIC DNA]</scope>
    <source>
        <strain evidence="3 4">NEAU-NG30</strain>
    </source>
</reference>
<keyword evidence="4" id="KW-1185">Reference proteome</keyword>
<evidence type="ECO:0000256" key="1">
    <source>
        <dbReference type="SAM" id="MobiDB-lite"/>
    </source>
</evidence>
<sequence>MLGVAGLALIAVAVLTGRAKAAPQPQQPVQGQPPQQPGQS</sequence>
<accession>A0ABV0LPX6</accession>
<evidence type="ECO:0000256" key="2">
    <source>
        <dbReference type="SAM" id="SignalP"/>
    </source>
</evidence>
<feature type="signal peptide" evidence="2">
    <location>
        <begin position="1"/>
        <end position="21"/>
    </location>
</feature>
<protein>
    <submittedName>
        <fullName evidence="3">Uncharacterized protein</fullName>
    </submittedName>
</protein>
<feature type="chain" id="PRO_5046003080" evidence="2">
    <location>
        <begin position="22"/>
        <end position="40"/>
    </location>
</feature>
<feature type="region of interest" description="Disordered" evidence="1">
    <location>
        <begin position="20"/>
        <end position="40"/>
    </location>
</feature>
<gene>
    <name evidence="3" type="ORF">ABJI51_35100</name>
</gene>
<name>A0ABV0LPX6_9PSEU</name>
<organism evidence="3 4">
    <name type="scientific">Amycolatopsis melonis</name>
    <dbReference type="NCBI Taxonomy" id="3156488"/>
    <lineage>
        <taxon>Bacteria</taxon>
        <taxon>Bacillati</taxon>
        <taxon>Actinomycetota</taxon>
        <taxon>Actinomycetes</taxon>
        <taxon>Pseudonocardiales</taxon>
        <taxon>Pseudonocardiaceae</taxon>
        <taxon>Amycolatopsis</taxon>
    </lineage>
</organism>
<dbReference type="Proteomes" id="UP001440984">
    <property type="component" value="Unassembled WGS sequence"/>
</dbReference>
<evidence type="ECO:0000313" key="3">
    <source>
        <dbReference type="EMBL" id="MEQ0564335.1"/>
    </source>
</evidence>
<proteinExistence type="predicted"/>
<dbReference type="EMBL" id="JBDZYD010000015">
    <property type="protein sequence ID" value="MEQ0564335.1"/>
    <property type="molecule type" value="Genomic_DNA"/>
</dbReference>